<proteinExistence type="predicted"/>
<dbReference type="Proteomes" id="UP000594263">
    <property type="component" value="Unplaced"/>
</dbReference>
<accession>A0A7N0ZUT0</accession>
<evidence type="ECO:0000256" key="1">
    <source>
        <dbReference type="SAM" id="Phobius"/>
    </source>
</evidence>
<evidence type="ECO:0000313" key="3">
    <source>
        <dbReference type="Proteomes" id="UP000594263"/>
    </source>
</evidence>
<organism evidence="2 3">
    <name type="scientific">Kalanchoe fedtschenkoi</name>
    <name type="common">Lavender scallops</name>
    <name type="synonym">South American air plant</name>
    <dbReference type="NCBI Taxonomy" id="63787"/>
    <lineage>
        <taxon>Eukaryota</taxon>
        <taxon>Viridiplantae</taxon>
        <taxon>Streptophyta</taxon>
        <taxon>Embryophyta</taxon>
        <taxon>Tracheophyta</taxon>
        <taxon>Spermatophyta</taxon>
        <taxon>Magnoliopsida</taxon>
        <taxon>eudicotyledons</taxon>
        <taxon>Gunneridae</taxon>
        <taxon>Pentapetalae</taxon>
        <taxon>Saxifragales</taxon>
        <taxon>Crassulaceae</taxon>
        <taxon>Kalanchoe</taxon>
    </lineage>
</organism>
<keyword evidence="1" id="KW-0812">Transmembrane</keyword>
<dbReference type="Gramene" id="Kaladp0039s0227.1.v1.1">
    <property type="protein sequence ID" value="Kaladp0039s0227.1.v1.1.CDS.1"/>
    <property type="gene ID" value="Kaladp0039s0227.v1.1"/>
</dbReference>
<evidence type="ECO:0000313" key="2">
    <source>
        <dbReference type="EnsemblPlants" id="Kaladp0039s0227.1.v1.1.CDS.1"/>
    </source>
</evidence>
<keyword evidence="3" id="KW-1185">Reference proteome</keyword>
<reference evidence="2" key="1">
    <citation type="submission" date="2021-01" db="UniProtKB">
        <authorList>
            <consortium name="EnsemblPlants"/>
        </authorList>
    </citation>
    <scope>IDENTIFICATION</scope>
</reference>
<name>A0A7N0ZUT0_KALFE</name>
<dbReference type="EnsemblPlants" id="Kaladp0039s0227.1.v1.1">
    <property type="protein sequence ID" value="Kaladp0039s0227.1.v1.1.CDS.1"/>
    <property type="gene ID" value="Kaladp0039s0227.v1.1"/>
</dbReference>
<dbReference type="AlphaFoldDB" id="A0A7N0ZUT0"/>
<protein>
    <submittedName>
        <fullName evidence="2">Uncharacterized protein</fullName>
    </submittedName>
</protein>
<keyword evidence="1" id="KW-0472">Membrane</keyword>
<sequence>MINRDLTTSYFRLTTKIKISKFASLSVDLFYLFIGWFDGVFCQFNFLGSLPIKTVFHLFESSYVGDEVSIFATFKFSN</sequence>
<feature type="transmembrane region" description="Helical" evidence="1">
    <location>
        <begin position="29"/>
        <end position="47"/>
    </location>
</feature>
<keyword evidence="1" id="KW-1133">Transmembrane helix</keyword>